<dbReference type="EMBL" id="CAJOAZ010027892">
    <property type="protein sequence ID" value="CAF4413094.1"/>
    <property type="molecule type" value="Genomic_DNA"/>
</dbReference>
<evidence type="ECO:0000313" key="2">
    <source>
        <dbReference type="Proteomes" id="UP000663844"/>
    </source>
</evidence>
<dbReference type="AlphaFoldDB" id="A0A820PV90"/>
<proteinExistence type="predicted"/>
<dbReference type="Proteomes" id="UP000663844">
    <property type="component" value="Unassembled WGS sequence"/>
</dbReference>
<name>A0A820PV90_9BILA</name>
<protein>
    <submittedName>
        <fullName evidence="1">Uncharacterized protein</fullName>
    </submittedName>
</protein>
<accession>A0A820PV90</accession>
<feature type="non-terminal residue" evidence="1">
    <location>
        <position position="1"/>
    </location>
</feature>
<sequence length="134" mass="14963">NLLLSSSSNHITETSEKAHEDFIPPIIELEKPKFEELTVHHENTNINEPISPLPSTSMAFEQINDSIKIDEQPLLSTNKITISEPEDILGNKTLLKQTTVEGTPNTRPTRSTLATVSYTLSLIDNVTFDVHLIE</sequence>
<evidence type="ECO:0000313" key="1">
    <source>
        <dbReference type="EMBL" id="CAF4413094.1"/>
    </source>
</evidence>
<reference evidence="1" key="1">
    <citation type="submission" date="2021-02" db="EMBL/GenBank/DDBJ databases">
        <authorList>
            <person name="Nowell W R."/>
        </authorList>
    </citation>
    <scope>NUCLEOTIDE SEQUENCE</scope>
</reference>
<comment type="caution">
    <text evidence="1">The sequence shown here is derived from an EMBL/GenBank/DDBJ whole genome shotgun (WGS) entry which is preliminary data.</text>
</comment>
<gene>
    <name evidence="1" type="ORF">OXD698_LOCUS52161</name>
</gene>
<organism evidence="1 2">
    <name type="scientific">Adineta steineri</name>
    <dbReference type="NCBI Taxonomy" id="433720"/>
    <lineage>
        <taxon>Eukaryota</taxon>
        <taxon>Metazoa</taxon>
        <taxon>Spiralia</taxon>
        <taxon>Gnathifera</taxon>
        <taxon>Rotifera</taxon>
        <taxon>Eurotatoria</taxon>
        <taxon>Bdelloidea</taxon>
        <taxon>Adinetida</taxon>
        <taxon>Adinetidae</taxon>
        <taxon>Adineta</taxon>
    </lineage>
</organism>
<feature type="non-terminal residue" evidence="1">
    <location>
        <position position="134"/>
    </location>
</feature>